<evidence type="ECO:0000256" key="1">
    <source>
        <dbReference type="ARBA" id="ARBA00022723"/>
    </source>
</evidence>
<evidence type="ECO:0000256" key="3">
    <source>
        <dbReference type="ARBA" id="ARBA00022833"/>
    </source>
</evidence>
<evidence type="ECO:0000256" key="4">
    <source>
        <dbReference type="PROSITE-ProRule" id="PRU00027"/>
    </source>
</evidence>
<dbReference type="AlphaFoldDB" id="U9UCE1"/>
<sequence length="121" mass="13882">MSSSDSSNNTNNDSIINIGKEDESSVKKRVSPVYQYFTFNDELSRWYCDYCAKDFGDNTSNLWRHIKKIHSEILGESEKTNSNNNEKPSVNVPSANTLRRDLSANFEQVKDKVRLELQVSI</sequence>
<evidence type="ECO:0000259" key="6">
    <source>
        <dbReference type="PROSITE" id="PS50808"/>
    </source>
</evidence>
<dbReference type="SUPFAM" id="SSF57667">
    <property type="entry name" value="beta-beta-alpha zinc fingers"/>
    <property type="match status" value="1"/>
</dbReference>
<dbReference type="Pfam" id="PF02892">
    <property type="entry name" value="zf-BED"/>
    <property type="match status" value="1"/>
</dbReference>
<name>U9UCE1_RHIID</name>
<proteinExistence type="predicted"/>
<accession>U9UCE1</accession>
<evidence type="ECO:0000256" key="2">
    <source>
        <dbReference type="ARBA" id="ARBA00022771"/>
    </source>
</evidence>
<organism evidence="7">
    <name type="scientific">Rhizophagus irregularis (strain DAOM 181602 / DAOM 197198 / MUCL 43194)</name>
    <name type="common">Arbuscular mycorrhizal fungus</name>
    <name type="synonym">Glomus intraradices</name>
    <dbReference type="NCBI Taxonomy" id="747089"/>
    <lineage>
        <taxon>Eukaryota</taxon>
        <taxon>Fungi</taxon>
        <taxon>Fungi incertae sedis</taxon>
        <taxon>Mucoromycota</taxon>
        <taxon>Glomeromycotina</taxon>
        <taxon>Glomeromycetes</taxon>
        <taxon>Glomerales</taxon>
        <taxon>Glomeraceae</taxon>
        <taxon>Rhizophagus</taxon>
    </lineage>
</organism>
<dbReference type="PROSITE" id="PS50808">
    <property type="entry name" value="ZF_BED"/>
    <property type="match status" value="1"/>
</dbReference>
<feature type="domain" description="BED-type" evidence="6">
    <location>
        <begin position="28"/>
        <end position="77"/>
    </location>
</feature>
<keyword evidence="3" id="KW-0862">Zinc</keyword>
<evidence type="ECO:0000256" key="5">
    <source>
        <dbReference type="SAM" id="MobiDB-lite"/>
    </source>
</evidence>
<evidence type="ECO:0000313" key="7">
    <source>
        <dbReference type="EMBL" id="ESA18054.1"/>
    </source>
</evidence>
<dbReference type="InterPro" id="IPR003656">
    <property type="entry name" value="Znf_BED"/>
</dbReference>
<dbReference type="GO" id="GO:0008270">
    <property type="term" value="F:zinc ion binding"/>
    <property type="evidence" value="ECO:0007669"/>
    <property type="project" value="UniProtKB-KW"/>
</dbReference>
<keyword evidence="1" id="KW-0479">Metal-binding</keyword>
<gene>
    <name evidence="7" type="ORF">GLOINDRAFT_93603</name>
</gene>
<dbReference type="GO" id="GO:0003677">
    <property type="term" value="F:DNA binding"/>
    <property type="evidence" value="ECO:0007669"/>
    <property type="project" value="InterPro"/>
</dbReference>
<dbReference type="HOGENOM" id="CLU_2039277_0_0_1"/>
<reference evidence="7" key="1">
    <citation type="submission" date="2013-07" db="EMBL/GenBank/DDBJ databases">
        <title>The genome of an arbuscular mycorrhizal fungus provides insights into the evolution of the oldest plant symbiosis.</title>
        <authorList>
            <consortium name="DOE Joint Genome Institute"/>
            <person name="Tisserant E."/>
            <person name="Malbreil M."/>
            <person name="Kuo A."/>
            <person name="Kohler A."/>
            <person name="Symeonidi A."/>
            <person name="Balestrini R."/>
            <person name="Charron P."/>
            <person name="Duensing N."/>
            <person name="Frei-dit-Frey N."/>
            <person name="Gianinazzi-Pearson V."/>
            <person name="Gilbert B."/>
            <person name="Handa Y."/>
            <person name="Hijri M."/>
            <person name="Kaul R."/>
            <person name="Kawaguchi M."/>
            <person name="Krajinski F."/>
            <person name="Lammers P."/>
            <person name="Lapierre D."/>
            <person name="Masclaux F.G."/>
            <person name="Murat C."/>
            <person name="Morin E."/>
            <person name="Ndikumana S."/>
            <person name="Pagni M."/>
            <person name="Petitpierre D."/>
            <person name="Requena N."/>
            <person name="Rosikiewicz P."/>
            <person name="Riley R."/>
            <person name="Saito K."/>
            <person name="San Clemente H."/>
            <person name="Shapiro H."/>
            <person name="van Tuinen D."/>
            <person name="Becard G."/>
            <person name="Bonfante P."/>
            <person name="Paszkowski U."/>
            <person name="Shachar-Hill Y."/>
            <person name="Young J.P."/>
            <person name="Sanders I.R."/>
            <person name="Henrissat B."/>
            <person name="Rensing S.A."/>
            <person name="Grigoriev I.V."/>
            <person name="Corradi N."/>
            <person name="Roux C."/>
            <person name="Martin F."/>
        </authorList>
    </citation>
    <scope>NUCLEOTIDE SEQUENCE</scope>
    <source>
        <strain evidence="7">DAOM 197198</strain>
    </source>
</reference>
<protein>
    <recommendedName>
        <fullName evidence="6">BED-type domain-containing protein</fullName>
    </recommendedName>
</protein>
<keyword evidence="2 4" id="KW-0863">Zinc-finger</keyword>
<dbReference type="InterPro" id="IPR036236">
    <property type="entry name" value="Znf_C2H2_sf"/>
</dbReference>
<feature type="compositionally biased region" description="Low complexity" evidence="5">
    <location>
        <begin position="1"/>
        <end position="18"/>
    </location>
</feature>
<feature type="region of interest" description="Disordered" evidence="5">
    <location>
        <begin position="1"/>
        <end position="26"/>
    </location>
</feature>
<feature type="region of interest" description="Disordered" evidence="5">
    <location>
        <begin position="76"/>
        <end position="97"/>
    </location>
</feature>
<dbReference type="EMBL" id="KI279570">
    <property type="protein sequence ID" value="ESA18054.1"/>
    <property type="molecule type" value="Genomic_DNA"/>
</dbReference>
<dbReference type="SMART" id="SM00614">
    <property type="entry name" value="ZnF_BED"/>
    <property type="match status" value="1"/>
</dbReference>